<comment type="caution">
    <text evidence="1">The sequence shown here is derived from an EMBL/GenBank/DDBJ whole genome shotgun (WGS) entry which is preliminary data.</text>
</comment>
<protein>
    <recommendedName>
        <fullName evidence="3">Receptor ligand binding region domain-containing protein</fullName>
    </recommendedName>
</protein>
<dbReference type="SUPFAM" id="SSF53822">
    <property type="entry name" value="Periplasmic binding protein-like I"/>
    <property type="match status" value="1"/>
</dbReference>
<gene>
    <name evidence="1" type="ORF">BV898_11016</name>
</gene>
<sequence length="235" mass="26073">MRKDRDFVFLFRCMCVVMIPRELQCRLNLITTTAGRIPTMGTVSFAPAYSVALDDMASRFPHIFASDRMTIAHFAVGLYPYSCTTSGSWNTSAEFAELYSQTNGGLLQHAAGQTVILCGEDDLLVLSCGPSKLSPERHPTTANILPGTNRDYGEALVALMDFLFWKSVAIIWDVVSRSQELAGKMSGYMEGLLPALEERHGRIDHLVVKMDSTTETTPWAYVSALWRAGNFSRSE</sequence>
<dbReference type="InterPro" id="IPR028082">
    <property type="entry name" value="Peripla_BP_I"/>
</dbReference>
<dbReference type="EMBL" id="MTYJ01000099">
    <property type="protein sequence ID" value="OQV14752.1"/>
    <property type="molecule type" value="Genomic_DNA"/>
</dbReference>
<organism evidence="1 2">
    <name type="scientific">Hypsibius exemplaris</name>
    <name type="common">Freshwater tardigrade</name>
    <dbReference type="NCBI Taxonomy" id="2072580"/>
    <lineage>
        <taxon>Eukaryota</taxon>
        <taxon>Metazoa</taxon>
        <taxon>Ecdysozoa</taxon>
        <taxon>Tardigrada</taxon>
        <taxon>Eutardigrada</taxon>
        <taxon>Parachela</taxon>
        <taxon>Hypsibioidea</taxon>
        <taxon>Hypsibiidae</taxon>
        <taxon>Hypsibius</taxon>
    </lineage>
</organism>
<proteinExistence type="predicted"/>
<evidence type="ECO:0008006" key="3">
    <source>
        <dbReference type="Google" id="ProtNLM"/>
    </source>
</evidence>
<name>A0A1W0WHU6_HYPEX</name>
<evidence type="ECO:0000313" key="2">
    <source>
        <dbReference type="Proteomes" id="UP000192578"/>
    </source>
</evidence>
<dbReference type="OrthoDB" id="10220293at2759"/>
<accession>A0A1W0WHU6</accession>
<reference evidence="2" key="1">
    <citation type="submission" date="2017-01" db="EMBL/GenBank/DDBJ databases">
        <title>Comparative genomics of anhydrobiosis in the tardigrade Hypsibius dujardini.</title>
        <authorList>
            <person name="Yoshida Y."/>
            <person name="Koutsovoulos G."/>
            <person name="Laetsch D."/>
            <person name="Stevens L."/>
            <person name="Kumar S."/>
            <person name="Horikawa D."/>
            <person name="Ishino K."/>
            <person name="Komine S."/>
            <person name="Tomita M."/>
            <person name="Blaxter M."/>
            <person name="Arakawa K."/>
        </authorList>
    </citation>
    <scope>NUCLEOTIDE SEQUENCE [LARGE SCALE GENOMIC DNA]</scope>
    <source>
        <strain evidence="2">Z151</strain>
    </source>
</reference>
<dbReference type="AlphaFoldDB" id="A0A1W0WHU6"/>
<dbReference type="Proteomes" id="UP000192578">
    <property type="component" value="Unassembled WGS sequence"/>
</dbReference>
<keyword evidence="2" id="KW-1185">Reference proteome</keyword>
<evidence type="ECO:0000313" key="1">
    <source>
        <dbReference type="EMBL" id="OQV14752.1"/>
    </source>
</evidence>